<organism evidence="1 2">
    <name type="scientific">Rhizophagus irregularis</name>
    <dbReference type="NCBI Taxonomy" id="588596"/>
    <lineage>
        <taxon>Eukaryota</taxon>
        <taxon>Fungi</taxon>
        <taxon>Fungi incertae sedis</taxon>
        <taxon>Mucoromycota</taxon>
        <taxon>Glomeromycotina</taxon>
        <taxon>Glomeromycetes</taxon>
        <taxon>Glomerales</taxon>
        <taxon>Glomeraceae</taxon>
        <taxon>Rhizophagus</taxon>
    </lineage>
</organism>
<gene>
    <name evidence="1" type="ORF">RhiirA4_540752</name>
</gene>
<evidence type="ECO:0000313" key="2">
    <source>
        <dbReference type="Proteomes" id="UP000234323"/>
    </source>
</evidence>
<comment type="caution">
    <text evidence="1">The sequence shown here is derived from an EMBL/GenBank/DDBJ whole genome shotgun (WGS) entry which is preliminary data.</text>
</comment>
<reference evidence="1 2" key="1">
    <citation type="submission" date="2015-10" db="EMBL/GenBank/DDBJ databases">
        <title>Genome analyses suggest a sexual origin of heterokaryosis in a supposedly ancient asexual fungus.</title>
        <authorList>
            <person name="Ropars J."/>
            <person name="Sedzielewska K."/>
            <person name="Noel J."/>
            <person name="Charron P."/>
            <person name="Farinelli L."/>
            <person name="Marton T."/>
            <person name="Kruger M."/>
            <person name="Pelin A."/>
            <person name="Brachmann A."/>
            <person name="Corradi N."/>
        </authorList>
    </citation>
    <scope>NUCLEOTIDE SEQUENCE [LARGE SCALE GENOMIC DNA]</scope>
    <source>
        <strain evidence="1 2">A4</strain>
    </source>
</reference>
<dbReference type="Proteomes" id="UP000234323">
    <property type="component" value="Unassembled WGS sequence"/>
</dbReference>
<protein>
    <submittedName>
        <fullName evidence="1">Uncharacterized protein</fullName>
    </submittedName>
</protein>
<evidence type="ECO:0000313" key="1">
    <source>
        <dbReference type="EMBL" id="PKY42933.1"/>
    </source>
</evidence>
<keyword evidence="2" id="KW-1185">Reference proteome</keyword>
<sequence length="56" mass="6518">MVITQKFIGSNTKICWICGNTKKNLHIKNANENSTYNLKFKDNIYQHLMAPPSFEE</sequence>
<dbReference type="AlphaFoldDB" id="A0A2I1G8G5"/>
<accession>A0A2I1G8G5</accession>
<dbReference type="EMBL" id="LLXI01000225">
    <property type="protein sequence ID" value="PKY42933.1"/>
    <property type="molecule type" value="Genomic_DNA"/>
</dbReference>
<proteinExistence type="predicted"/>
<name>A0A2I1G8G5_9GLOM</name>